<evidence type="ECO:0000313" key="2">
    <source>
        <dbReference type="EMBL" id="CAB4010602.1"/>
    </source>
</evidence>
<dbReference type="EMBL" id="CACRXK020006843">
    <property type="protein sequence ID" value="CAB4010602.1"/>
    <property type="molecule type" value="Genomic_DNA"/>
</dbReference>
<feature type="compositionally biased region" description="Basic residues" evidence="1">
    <location>
        <begin position="166"/>
        <end position="176"/>
    </location>
</feature>
<dbReference type="OrthoDB" id="10257153at2759"/>
<reference evidence="2" key="1">
    <citation type="submission" date="2020-04" db="EMBL/GenBank/DDBJ databases">
        <authorList>
            <person name="Alioto T."/>
            <person name="Alioto T."/>
            <person name="Gomez Garrido J."/>
        </authorList>
    </citation>
    <scope>NUCLEOTIDE SEQUENCE</scope>
    <source>
        <strain evidence="2">A484AB</strain>
    </source>
</reference>
<gene>
    <name evidence="2" type="ORF">PACLA_8A028001</name>
</gene>
<dbReference type="PANTHER" id="PTHR21963:SF1">
    <property type="entry name" value="SPERM-ASSOCIATED ANTIGEN 17"/>
    <property type="match status" value="1"/>
</dbReference>
<proteinExistence type="predicted"/>
<dbReference type="GO" id="GO:0003351">
    <property type="term" value="P:epithelial cilium movement involved in extracellular fluid movement"/>
    <property type="evidence" value="ECO:0007669"/>
    <property type="project" value="TreeGrafter"/>
</dbReference>
<dbReference type="GO" id="GO:0005576">
    <property type="term" value="C:extracellular region"/>
    <property type="evidence" value="ECO:0007669"/>
    <property type="project" value="GOC"/>
</dbReference>
<dbReference type="InterPro" id="IPR026173">
    <property type="entry name" value="SPAG17"/>
</dbReference>
<dbReference type="GO" id="GO:1904158">
    <property type="term" value="P:axonemal central apparatus assembly"/>
    <property type="evidence" value="ECO:0007669"/>
    <property type="project" value="TreeGrafter"/>
</dbReference>
<keyword evidence="3" id="KW-1185">Reference proteome</keyword>
<evidence type="ECO:0000313" key="3">
    <source>
        <dbReference type="Proteomes" id="UP001152795"/>
    </source>
</evidence>
<feature type="compositionally biased region" description="Basic and acidic residues" evidence="1">
    <location>
        <begin position="177"/>
        <end position="206"/>
    </location>
</feature>
<comment type="caution">
    <text evidence="2">The sequence shown here is derived from an EMBL/GenBank/DDBJ whole genome shotgun (WGS) entry which is preliminary data.</text>
</comment>
<dbReference type="Proteomes" id="UP001152795">
    <property type="component" value="Unassembled WGS sequence"/>
</dbReference>
<dbReference type="AlphaFoldDB" id="A0A7D9EKH5"/>
<organism evidence="2 3">
    <name type="scientific">Paramuricea clavata</name>
    <name type="common">Red gorgonian</name>
    <name type="synonym">Violescent sea-whip</name>
    <dbReference type="NCBI Taxonomy" id="317549"/>
    <lineage>
        <taxon>Eukaryota</taxon>
        <taxon>Metazoa</taxon>
        <taxon>Cnidaria</taxon>
        <taxon>Anthozoa</taxon>
        <taxon>Octocorallia</taxon>
        <taxon>Malacalcyonacea</taxon>
        <taxon>Plexauridae</taxon>
        <taxon>Paramuricea</taxon>
    </lineage>
</organism>
<sequence>MSKGKRTKSGSAHDINKWENGLVQAVVNEDAWKTCVFFLISNKPEDNVLINISSEVISTGLRKLFSIISKEQLLKEVKDFAKAIGSGGGKGKPAVKLPEFVEICEQVKPFIDQGEDIPPSLLAKLLKFKLLLLKTKDIERLEEAKKEKAKSASGKKGDKRAESPGKRSKSPKKKGKKGEAERPPSPKKDTKLKRRGEVEDTFKTIG</sequence>
<dbReference type="GO" id="GO:1990716">
    <property type="term" value="C:axonemal central apparatus"/>
    <property type="evidence" value="ECO:0007669"/>
    <property type="project" value="TreeGrafter"/>
</dbReference>
<feature type="region of interest" description="Disordered" evidence="1">
    <location>
        <begin position="144"/>
        <end position="206"/>
    </location>
</feature>
<name>A0A7D9EKH5_PARCT</name>
<feature type="compositionally biased region" description="Basic and acidic residues" evidence="1">
    <location>
        <begin position="144"/>
        <end position="165"/>
    </location>
</feature>
<dbReference type="PANTHER" id="PTHR21963">
    <property type="entry name" value="PF6"/>
    <property type="match status" value="1"/>
</dbReference>
<protein>
    <submittedName>
        <fullName evidence="2">Uncharacterized protein</fullName>
    </submittedName>
</protein>
<evidence type="ECO:0000256" key="1">
    <source>
        <dbReference type="SAM" id="MobiDB-lite"/>
    </source>
</evidence>
<accession>A0A7D9EKH5</accession>